<organism evidence="1 2">
    <name type="scientific">Aedes albopictus</name>
    <name type="common">Asian tiger mosquito</name>
    <name type="synonym">Stegomyia albopicta</name>
    <dbReference type="NCBI Taxonomy" id="7160"/>
    <lineage>
        <taxon>Eukaryota</taxon>
        <taxon>Metazoa</taxon>
        <taxon>Ecdysozoa</taxon>
        <taxon>Arthropoda</taxon>
        <taxon>Hexapoda</taxon>
        <taxon>Insecta</taxon>
        <taxon>Pterygota</taxon>
        <taxon>Neoptera</taxon>
        <taxon>Endopterygota</taxon>
        <taxon>Diptera</taxon>
        <taxon>Nematocera</taxon>
        <taxon>Culicoidea</taxon>
        <taxon>Culicidae</taxon>
        <taxon>Culicinae</taxon>
        <taxon>Aedini</taxon>
        <taxon>Aedes</taxon>
        <taxon>Stegomyia</taxon>
    </lineage>
</organism>
<reference evidence="2" key="1">
    <citation type="journal article" date="2015" name="Proc. Natl. Acad. Sci. U.S.A.">
        <title>Genome sequence of the Asian Tiger mosquito, Aedes albopictus, reveals insights into its biology, genetics, and evolution.</title>
        <authorList>
            <person name="Chen X.G."/>
            <person name="Jiang X."/>
            <person name="Gu J."/>
            <person name="Xu M."/>
            <person name="Wu Y."/>
            <person name="Deng Y."/>
            <person name="Zhang C."/>
            <person name="Bonizzoni M."/>
            <person name="Dermauw W."/>
            <person name="Vontas J."/>
            <person name="Armbruster P."/>
            <person name="Huang X."/>
            <person name="Yang Y."/>
            <person name="Zhang H."/>
            <person name="He W."/>
            <person name="Peng H."/>
            <person name="Liu Y."/>
            <person name="Wu K."/>
            <person name="Chen J."/>
            <person name="Lirakis M."/>
            <person name="Topalis P."/>
            <person name="Van Leeuwen T."/>
            <person name="Hall A.B."/>
            <person name="Jiang X."/>
            <person name="Thorpe C."/>
            <person name="Mueller R.L."/>
            <person name="Sun C."/>
            <person name="Waterhouse R.M."/>
            <person name="Yan G."/>
            <person name="Tu Z.J."/>
            <person name="Fang X."/>
            <person name="James A.A."/>
        </authorList>
    </citation>
    <scope>NUCLEOTIDE SEQUENCE [LARGE SCALE GENOMIC DNA]</scope>
    <source>
        <strain evidence="2">Foshan</strain>
    </source>
</reference>
<dbReference type="InterPro" id="IPR043128">
    <property type="entry name" value="Rev_trsase/Diguanyl_cyclase"/>
</dbReference>
<dbReference type="Pfam" id="PF05380">
    <property type="entry name" value="Peptidase_A17"/>
    <property type="match status" value="1"/>
</dbReference>
<dbReference type="PANTHER" id="PTHR47331:SF4">
    <property type="entry name" value="PEPTIDASE S1 DOMAIN-CONTAINING PROTEIN"/>
    <property type="match status" value="1"/>
</dbReference>
<dbReference type="Gene3D" id="3.30.70.270">
    <property type="match status" value="1"/>
</dbReference>
<dbReference type="EnsemblMetazoa" id="AALFPA23_017032.R24857">
    <property type="protein sequence ID" value="AALFPA23_017032.P24857"/>
    <property type="gene ID" value="AALFPA23_017032"/>
</dbReference>
<dbReference type="SUPFAM" id="SSF56672">
    <property type="entry name" value="DNA/RNA polymerases"/>
    <property type="match status" value="1"/>
</dbReference>
<evidence type="ECO:0008006" key="3">
    <source>
        <dbReference type="Google" id="ProtNLM"/>
    </source>
</evidence>
<name>A0ABM1ZBY1_AEDAL</name>
<dbReference type="RefSeq" id="XP_062702149.1">
    <property type="nucleotide sequence ID" value="XM_062846165.1"/>
</dbReference>
<dbReference type="InterPro" id="IPR012337">
    <property type="entry name" value="RNaseH-like_sf"/>
</dbReference>
<proteinExistence type="predicted"/>
<dbReference type="InterPro" id="IPR043502">
    <property type="entry name" value="DNA/RNA_pol_sf"/>
</dbReference>
<dbReference type="InterPro" id="IPR008042">
    <property type="entry name" value="Retrotrans_Pao"/>
</dbReference>
<evidence type="ECO:0000313" key="2">
    <source>
        <dbReference type="Proteomes" id="UP000069940"/>
    </source>
</evidence>
<evidence type="ECO:0000313" key="1">
    <source>
        <dbReference type="EnsemblMetazoa" id="AALFPA23_017032.P24857"/>
    </source>
</evidence>
<sequence>MVDLNIAGIRKDAKAYWIGGARTVSELQLPHQTLEMADMTQKYPHLQGLPVDSYFDARPRILIRLKHARIGLVQQSREGNHEDPIAIKTRLGWAVYGGCSNPATLNMVHYTFHICEDGPQSDESLHNAVKEFFDLESIGISKANSLISKEDSRAIALLQSRTKFENGRYETGLLWKFDDVRLPNNREMALRRYYCLQKRLQHDQQLSEALNKQIASYLEKGYLRKLPSEELAMSFPRVWYLPTFPVTNPNKPGKTRLVWDAAAKAFGVSLNSVLVKGPDQLSSLFTIHIQFRQFRVGLTGDLKEMFHQVNMRRVDQQCQRIFWPDVDGELSIYVLCVMTFGACCSPSCAQYVKNINADRFIDKYPAAVETIQKRHYVDDMLESVEAEDEAIALAQDVKLIHAAGGFEIRNWLSNFQRVMAALKENSTADKDMDLNNELATEKILGMWWRTSTDSFTYKIGWNRFSSGLLSGELIPTKRQILRVLMSIFDSLGLISHFLIYLKIILQDIWRSKIGWDDKIDGELHERWRTWLDALPMVETVSIPRCFRTQTTLSHDLVIQMHTLVDASENALAAAVYLRFSQGNVIECSLVAAKTRVASLKLVSIPRLELQAALIGARLAKTITNSLSIPIKRHFYWTDSRNVMCWIKADHRRYSQFVGFRISEISELTASDEWHWVQSKENVADMGTKWKSAPDLSATSRWFQGPAFLWEPEDLWIRPAIGCDGETEEELRPSLHVHYTAPEPVVNVERFSTWKRLHRVVAYVHRFFKNCQLRHRQQSKVTGPLKMDELRRAEQYLIRQAQQDAYADEIAILRKLDYQSMSLPKTSALHKLTPWLDADGLLRMRGRISSCEYARDDAKNPIIMPRHHHTTRLIIIDYHLKFHHKNHETVVNELRQKYRIPRIRSAYFTVRKSCQKCKNDSSTPRPPIMAELPIARLAAFSRPFTFTGIDYFGPIEVATGRRREKRWGMLATCLTIRAIHIEIVSSLTTDSCVMAIRNFMARRGVPRAFYSDRGTNFVGANRTLN</sequence>
<dbReference type="SUPFAM" id="SSF53098">
    <property type="entry name" value="Ribonuclease H-like"/>
    <property type="match status" value="1"/>
</dbReference>
<dbReference type="Gene3D" id="3.30.420.10">
    <property type="entry name" value="Ribonuclease H-like superfamily/Ribonuclease H"/>
    <property type="match status" value="1"/>
</dbReference>
<dbReference type="GeneID" id="134285445"/>
<dbReference type="Gene3D" id="3.10.10.10">
    <property type="entry name" value="HIV Type 1 Reverse Transcriptase, subunit A, domain 1"/>
    <property type="match status" value="1"/>
</dbReference>
<dbReference type="InterPro" id="IPR036397">
    <property type="entry name" value="RNaseH_sf"/>
</dbReference>
<accession>A0ABM1ZBY1</accession>
<dbReference type="Proteomes" id="UP000069940">
    <property type="component" value="Unassembled WGS sequence"/>
</dbReference>
<dbReference type="PANTHER" id="PTHR47331">
    <property type="entry name" value="PHD-TYPE DOMAIN-CONTAINING PROTEIN"/>
    <property type="match status" value="1"/>
</dbReference>
<protein>
    <recommendedName>
        <fullName evidence="3">Integrase zinc-binding domain-containing protein</fullName>
    </recommendedName>
</protein>
<reference evidence="1" key="2">
    <citation type="submission" date="2025-05" db="UniProtKB">
        <authorList>
            <consortium name="EnsemblMetazoa"/>
        </authorList>
    </citation>
    <scope>IDENTIFICATION</scope>
    <source>
        <strain evidence="1">Foshan</strain>
    </source>
</reference>
<keyword evidence="2" id="KW-1185">Reference proteome</keyword>